<dbReference type="RefSeq" id="WP_010488838.1">
    <property type="nucleotide sequence ID" value="NZ_AZCT01000006.1"/>
</dbReference>
<dbReference type="AlphaFoldDB" id="A0A0R1F0P3"/>
<protein>
    <recommendedName>
        <fullName evidence="3">DUF2785 domain-containing protein</fullName>
    </recommendedName>
</protein>
<accession>A0A0R1F0P3</accession>
<dbReference type="InterPro" id="IPR021247">
    <property type="entry name" value="DUF2785"/>
</dbReference>
<dbReference type="eggNOG" id="ENOG5030DU7">
    <property type="taxonomic scope" value="Bacteria"/>
</dbReference>
<gene>
    <name evidence="1" type="ORF">FD51_GL002694</name>
</gene>
<evidence type="ECO:0000313" key="2">
    <source>
        <dbReference type="Proteomes" id="UP000051984"/>
    </source>
</evidence>
<dbReference type="PATRIC" id="fig|1423816.3.peg.2801"/>
<name>A0A0R1F0P3_LACZE</name>
<dbReference type="Pfam" id="PF10978">
    <property type="entry name" value="DUF2785"/>
    <property type="match status" value="1"/>
</dbReference>
<evidence type="ECO:0000313" key="1">
    <source>
        <dbReference type="EMBL" id="KRK12564.1"/>
    </source>
</evidence>
<proteinExistence type="predicted"/>
<dbReference type="Proteomes" id="UP000051984">
    <property type="component" value="Unassembled WGS sequence"/>
</dbReference>
<sequence length="322" mass="37035">MTQLDTIQTTVQQLRTLLNQGKIFATLPDMLGKVIDSVATESKTRVSVPRDDKTAIAKIRSIQKRIKQTSDPSITDDEIAFLVAHLASTKPAVRDKGVFFLFNDLFQAEAFTNEQVKALFKRLQAPDILFSHIFEPQNDAVFLRSFAVMILSGMIYADQNRYHILSKADYLATVQNIGTYILLERDGRGYVETKGWAHAFTHIGNMLEELSQVDVLPRSEKVFLMAAVVEAWRRIETPLIFGEDHRMALYLSGITNVNQFYSETLLMCLKNWQHTLVNIRPQESYAFWVRWYNRNRLLQALTLRADLPQPITDYIQQIVDLF</sequence>
<evidence type="ECO:0008006" key="3">
    <source>
        <dbReference type="Google" id="ProtNLM"/>
    </source>
</evidence>
<comment type="caution">
    <text evidence="1">The sequence shown here is derived from an EMBL/GenBank/DDBJ whole genome shotgun (WGS) entry which is preliminary data.</text>
</comment>
<reference evidence="1 2" key="1">
    <citation type="journal article" date="2015" name="Genome Announc.">
        <title>Expanding the biotechnology potential of lactobacilli through comparative genomics of 213 strains and associated genera.</title>
        <authorList>
            <person name="Sun Z."/>
            <person name="Harris H.M."/>
            <person name="McCann A."/>
            <person name="Guo C."/>
            <person name="Argimon S."/>
            <person name="Zhang W."/>
            <person name="Yang X."/>
            <person name="Jeffery I.B."/>
            <person name="Cooney J.C."/>
            <person name="Kagawa T.F."/>
            <person name="Liu W."/>
            <person name="Song Y."/>
            <person name="Salvetti E."/>
            <person name="Wrobel A."/>
            <person name="Rasinkangas P."/>
            <person name="Parkhill J."/>
            <person name="Rea M.C."/>
            <person name="O'Sullivan O."/>
            <person name="Ritari J."/>
            <person name="Douillard F.P."/>
            <person name="Paul Ross R."/>
            <person name="Yang R."/>
            <person name="Briner A.E."/>
            <person name="Felis G.E."/>
            <person name="de Vos W.M."/>
            <person name="Barrangou R."/>
            <person name="Klaenhammer T.R."/>
            <person name="Caufield P.W."/>
            <person name="Cui Y."/>
            <person name="Zhang H."/>
            <person name="O'Toole P.W."/>
        </authorList>
    </citation>
    <scope>NUCLEOTIDE SEQUENCE [LARGE SCALE GENOMIC DNA]</scope>
    <source>
        <strain evidence="1 2">DSM 20178</strain>
    </source>
</reference>
<dbReference type="EMBL" id="AZCT01000006">
    <property type="protein sequence ID" value="KRK12564.1"/>
    <property type="molecule type" value="Genomic_DNA"/>
</dbReference>
<organism evidence="1 2">
    <name type="scientific">Lacticaseibacillus zeae DSM 20178 = KCTC 3804</name>
    <dbReference type="NCBI Taxonomy" id="1423816"/>
    <lineage>
        <taxon>Bacteria</taxon>
        <taxon>Bacillati</taxon>
        <taxon>Bacillota</taxon>
        <taxon>Bacilli</taxon>
        <taxon>Lactobacillales</taxon>
        <taxon>Lactobacillaceae</taxon>
        <taxon>Lacticaseibacillus</taxon>
    </lineage>
</organism>